<evidence type="ECO:0000313" key="1">
    <source>
        <dbReference type="EMBL" id="KGX86065.1"/>
    </source>
</evidence>
<comment type="caution">
    <text evidence="1">The sequence shown here is derived from an EMBL/GenBank/DDBJ whole genome shotgun (WGS) entry which is preliminary data.</text>
</comment>
<reference evidence="1 2" key="1">
    <citation type="submission" date="2013-08" db="EMBL/GenBank/DDBJ databases">
        <authorList>
            <person name="Huang J."/>
            <person name="Wang G."/>
        </authorList>
    </citation>
    <scope>NUCLEOTIDE SEQUENCE [LARGE SCALE GENOMIC DNA]</scope>
    <source>
        <strain evidence="1 2">BH030004</strain>
    </source>
</reference>
<dbReference type="eggNOG" id="ENOG50335FI">
    <property type="taxonomic scope" value="Bacteria"/>
</dbReference>
<gene>
    <name evidence="1" type="ORF">N783_12815</name>
</gene>
<protein>
    <recommendedName>
        <fullName evidence="3">NAD-dependent epimerase/dehydratase domain-containing protein</fullName>
    </recommendedName>
</protein>
<keyword evidence="2" id="KW-1185">Reference proteome</keyword>
<evidence type="ECO:0000313" key="2">
    <source>
        <dbReference type="Proteomes" id="UP000030403"/>
    </source>
</evidence>
<dbReference type="AlphaFoldDB" id="A0A0A5G4R2"/>
<sequence length="197" mass="22584">MTKLVWGCFQWVGFHLIREWLDDGETVIGIDIANTEQKETLEMFVGRNTNFSRVESVEEALNVDAGECIDALIALDDQQHNPPFEKLREISASHYFRVNVDGASRSTQSWTTIELPHVYGPWMTSESTSITEKSVYVSDITPVIKSIVTQPWDTDLIKVGMESNEERNDKCIAPTISLEKGMKMLKDHQKRFPSYYY</sequence>
<dbReference type="EMBL" id="AVPF01000034">
    <property type="protein sequence ID" value="KGX86065.1"/>
    <property type="molecule type" value="Genomic_DNA"/>
</dbReference>
<name>A0A0A5G4R2_9BACI</name>
<dbReference type="SUPFAM" id="SSF51735">
    <property type="entry name" value="NAD(P)-binding Rossmann-fold domains"/>
    <property type="match status" value="1"/>
</dbReference>
<accession>A0A0A5G4R2</accession>
<dbReference type="STRING" id="1385511.GCA_000425225_00649"/>
<dbReference type="Proteomes" id="UP000030403">
    <property type="component" value="Unassembled WGS sequence"/>
</dbReference>
<dbReference type="OrthoDB" id="2971044at2"/>
<dbReference type="InterPro" id="IPR036291">
    <property type="entry name" value="NAD(P)-bd_dom_sf"/>
</dbReference>
<evidence type="ECO:0008006" key="3">
    <source>
        <dbReference type="Google" id="ProtNLM"/>
    </source>
</evidence>
<dbReference type="Gene3D" id="3.40.50.720">
    <property type="entry name" value="NAD(P)-binding Rossmann-like Domain"/>
    <property type="match status" value="1"/>
</dbReference>
<organism evidence="1 2">
    <name type="scientific">Pontibacillus marinus BH030004 = DSM 16465</name>
    <dbReference type="NCBI Taxonomy" id="1385511"/>
    <lineage>
        <taxon>Bacteria</taxon>
        <taxon>Bacillati</taxon>
        <taxon>Bacillota</taxon>
        <taxon>Bacilli</taxon>
        <taxon>Bacillales</taxon>
        <taxon>Bacillaceae</taxon>
        <taxon>Pontibacillus</taxon>
    </lineage>
</organism>
<proteinExistence type="predicted"/>
<dbReference type="RefSeq" id="WP_027448096.1">
    <property type="nucleotide sequence ID" value="NZ_AVPF01000034.1"/>
</dbReference>